<organism evidence="2 3">
    <name type="scientific">Gossypium barbadense</name>
    <name type="common">Sea Island cotton</name>
    <name type="synonym">Hibiscus barbadensis</name>
    <dbReference type="NCBI Taxonomy" id="3634"/>
    <lineage>
        <taxon>Eukaryota</taxon>
        <taxon>Viridiplantae</taxon>
        <taxon>Streptophyta</taxon>
        <taxon>Embryophyta</taxon>
        <taxon>Tracheophyta</taxon>
        <taxon>Spermatophyta</taxon>
        <taxon>Magnoliopsida</taxon>
        <taxon>eudicotyledons</taxon>
        <taxon>Gunneridae</taxon>
        <taxon>Pentapetalae</taxon>
        <taxon>rosids</taxon>
        <taxon>malvids</taxon>
        <taxon>Malvales</taxon>
        <taxon>Malvaceae</taxon>
        <taxon>Malvoideae</taxon>
        <taxon>Gossypium</taxon>
    </lineage>
</organism>
<evidence type="ECO:0000313" key="2">
    <source>
        <dbReference type="EMBL" id="PPS07877.1"/>
    </source>
</evidence>
<dbReference type="EMBL" id="KZ664095">
    <property type="protein sequence ID" value="PPS07877.1"/>
    <property type="molecule type" value="Genomic_DNA"/>
</dbReference>
<evidence type="ECO:0000313" key="3">
    <source>
        <dbReference type="Proteomes" id="UP000239757"/>
    </source>
</evidence>
<dbReference type="InterPro" id="IPR009057">
    <property type="entry name" value="Homeodomain-like_sf"/>
</dbReference>
<feature type="region of interest" description="Disordered" evidence="1">
    <location>
        <begin position="336"/>
        <end position="363"/>
    </location>
</feature>
<dbReference type="InterPro" id="IPR001005">
    <property type="entry name" value="SANT/Myb"/>
</dbReference>
<proteinExistence type="predicted"/>
<accession>A0A2P5XX02</accession>
<sequence length="480" mass="54124">MLTRNSVPRTPQPTAMRRSARLLNQKTPIKSEANSKESTASSAVKLSKKPIQSSHGSTNRDRSTPQLRRSQRTSTVSSEISINCSNSTPGLRKSPRLSSGSLSNKPEDRKFVETKNDGSKENESIKEGSLDEKEREASVGLKVTTVDRKESERREVRERNEVVGVKRKRKRKPDNREDTVIQGWTREQELALQRAYFSAKPTANFWKKVSKLVPGKSAQDCFDRIHSNHLTPTQPEPRSRANVTNLSPIEHLSFSASKLLESSAPRNKSSGRGKQKSFLVQKKTVRHLLRKHHLVDECDEADLFSILEPNTSPTMRGVPKVMVCTPKKLLEKQGFVHKCHERSSSGRKKHHSRLGNSGTGALVSPPVLKQIKNKALHEKYIDQLHTREAKRKAERTQVEKAVLGKENRGYVQIQVDKVKAAKNALVSDARYVINQMQQLQTTSVDNSLEIPGLDKKYNAWERMEIPVMKLGPTNKNSCIE</sequence>
<dbReference type="CDD" id="cd00167">
    <property type="entry name" value="SANT"/>
    <property type="match status" value="1"/>
</dbReference>
<feature type="compositionally biased region" description="Polar residues" evidence="1">
    <location>
        <begin position="1"/>
        <end position="13"/>
    </location>
</feature>
<feature type="compositionally biased region" description="Basic and acidic residues" evidence="1">
    <location>
        <begin position="145"/>
        <end position="161"/>
    </location>
</feature>
<feature type="compositionally biased region" description="Basic and acidic residues" evidence="1">
    <location>
        <begin position="105"/>
        <end position="137"/>
    </location>
</feature>
<dbReference type="AlphaFoldDB" id="A0A2P5XX02"/>
<feature type="compositionally biased region" description="Polar residues" evidence="1">
    <location>
        <begin position="64"/>
        <end position="89"/>
    </location>
</feature>
<protein>
    <recommendedName>
        <fullName evidence="4">Myb-like domain-containing protein</fullName>
    </recommendedName>
</protein>
<dbReference type="OrthoDB" id="552191at2759"/>
<feature type="compositionally biased region" description="Polar residues" evidence="1">
    <location>
        <begin position="36"/>
        <end position="57"/>
    </location>
</feature>
<feature type="region of interest" description="Disordered" evidence="1">
    <location>
        <begin position="1"/>
        <end position="179"/>
    </location>
</feature>
<dbReference type="SUPFAM" id="SSF46689">
    <property type="entry name" value="Homeodomain-like"/>
    <property type="match status" value="1"/>
</dbReference>
<name>A0A2P5XX02_GOSBA</name>
<feature type="compositionally biased region" description="Basic residues" evidence="1">
    <location>
        <begin position="336"/>
        <end position="353"/>
    </location>
</feature>
<dbReference type="PANTHER" id="PTHR14000">
    <property type="entry name" value="FINGER CCCH DOMAIN PROTEIN, PUTATIVE (DUF3755)-RELATED"/>
    <property type="match status" value="1"/>
</dbReference>
<dbReference type="Gene3D" id="1.10.10.60">
    <property type="entry name" value="Homeodomain-like"/>
    <property type="match status" value="1"/>
</dbReference>
<gene>
    <name evidence="2" type="ORF">GOBAR_AA12770</name>
</gene>
<evidence type="ECO:0008006" key="4">
    <source>
        <dbReference type="Google" id="ProtNLM"/>
    </source>
</evidence>
<reference evidence="2 3" key="1">
    <citation type="submission" date="2015-01" db="EMBL/GenBank/DDBJ databases">
        <title>Genome of allotetraploid Gossypium barbadense reveals genomic plasticity and fiber elongation in cotton evolution.</title>
        <authorList>
            <person name="Chen X."/>
            <person name="Liu X."/>
            <person name="Zhao B."/>
            <person name="Zheng H."/>
            <person name="Hu Y."/>
            <person name="Lu G."/>
            <person name="Yang C."/>
            <person name="Chen J."/>
            <person name="Shan C."/>
            <person name="Zhang L."/>
            <person name="Zhou Y."/>
            <person name="Wang L."/>
            <person name="Guo W."/>
            <person name="Bai Y."/>
            <person name="Ruan J."/>
            <person name="Shangguan X."/>
            <person name="Mao Y."/>
            <person name="Jiang J."/>
            <person name="Zhu Y."/>
            <person name="Lei J."/>
            <person name="Kang H."/>
            <person name="Chen S."/>
            <person name="He X."/>
            <person name="Wang R."/>
            <person name="Wang Y."/>
            <person name="Chen J."/>
            <person name="Wang L."/>
            <person name="Yu S."/>
            <person name="Wang B."/>
            <person name="Wei J."/>
            <person name="Song S."/>
            <person name="Lu X."/>
            <person name="Gao Z."/>
            <person name="Gu W."/>
            <person name="Deng X."/>
            <person name="Ma D."/>
            <person name="Wang S."/>
            <person name="Liang W."/>
            <person name="Fang L."/>
            <person name="Cai C."/>
            <person name="Zhu X."/>
            <person name="Zhou B."/>
            <person name="Zhang Y."/>
            <person name="Chen Z."/>
            <person name="Xu S."/>
            <person name="Zhu R."/>
            <person name="Wang S."/>
            <person name="Zhang T."/>
            <person name="Zhao G."/>
        </authorList>
    </citation>
    <scope>NUCLEOTIDE SEQUENCE [LARGE SCALE GENOMIC DNA]</scope>
    <source>
        <strain evidence="3">cv. Xinhai21</strain>
        <tissue evidence="2">Leaf</tissue>
    </source>
</reference>
<dbReference type="PANTHER" id="PTHR14000:SF17">
    <property type="entry name" value="MYB-LIKE DOMAIN-CONTAINING PROTEIN"/>
    <property type="match status" value="1"/>
</dbReference>
<evidence type="ECO:0000256" key="1">
    <source>
        <dbReference type="SAM" id="MobiDB-lite"/>
    </source>
</evidence>
<dbReference type="Proteomes" id="UP000239757">
    <property type="component" value="Unassembled WGS sequence"/>
</dbReference>